<reference evidence="1" key="2">
    <citation type="journal article" date="2020" name="Nat. Commun.">
        <title>Large-scale genome sequencing of mycorrhizal fungi provides insights into the early evolution of symbiotic traits.</title>
        <authorList>
            <person name="Miyauchi S."/>
            <person name="Kiss E."/>
            <person name="Kuo A."/>
            <person name="Drula E."/>
            <person name="Kohler A."/>
            <person name="Sanchez-Garcia M."/>
            <person name="Morin E."/>
            <person name="Andreopoulos B."/>
            <person name="Barry K.W."/>
            <person name="Bonito G."/>
            <person name="Buee M."/>
            <person name="Carver A."/>
            <person name="Chen C."/>
            <person name="Cichocki N."/>
            <person name="Clum A."/>
            <person name="Culley D."/>
            <person name="Crous P.W."/>
            <person name="Fauchery L."/>
            <person name="Girlanda M."/>
            <person name="Hayes R.D."/>
            <person name="Keri Z."/>
            <person name="LaButti K."/>
            <person name="Lipzen A."/>
            <person name="Lombard V."/>
            <person name="Magnuson J."/>
            <person name="Maillard F."/>
            <person name="Murat C."/>
            <person name="Nolan M."/>
            <person name="Ohm R.A."/>
            <person name="Pangilinan J."/>
            <person name="Pereira M.F."/>
            <person name="Perotto S."/>
            <person name="Peter M."/>
            <person name="Pfister S."/>
            <person name="Riley R."/>
            <person name="Sitrit Y."/>
            <person name="Stielow J.B."/>
            <person name="Szollosi G."/>
            <person name="Zifcakova L."/>
            <person name="Stursova M."/>
            <person name="Spatafora J.W."/>
            <person name="Tedersoo L."/>
            <person name="Vaario L.M."/>
            <person name="Yamada A."/>
            <person name="Yan M."/>
            <person name="Wang P."/>
            <person name="Xu J."/>
            <person name="Bruns T."/>
            <person name="Baldrian P."/>
            <person name="Vilgalys R."/>
            <person name="Dunand C."/>
            <person name="Henrissat B."/>
            <person name="Grigoriev I.V."/>
            <person name="Hibbett D."/>
            <person name="Nagy L.G."/>
            <person name="Martin F.M."/>
        </authorList>
    </citation>
    <scope>NUCLEOTIDE SEQUENCE</scope>
    <source>
        <strain evidence="1">Prilba</strain>
    </source>
</reference>
<name>A0A9P5JXG1_9AGAM</name>
<accession>A0A9P5JXG1</accession>
<protein>
    <submittedName>
        <fullName evidence="1">Uncharacterized protein</fullName>
    </submittedName>
</protein>
<dbReference type="Proteomes" id="UP000759537">
    <property type="component" value="Unassembled WGS sequence"/>
</dbReference>
<sequence>MSPQGRRLLEGWYTHARGEVANLHLGKAIPKVRSAMGRVEGGVIRRSLSPTTTNTRELEELPALPGKSWHHYSVPGCLALLHRRESAIRLWLFESARCAWAMMGIGVNNEDNFALTPWTVKGKDNEATHYALREWPPLSARALPPTLRILQIKVNRGRRGGGQRPLTYTSPNPCNNPRTGINPFLGLGDVAQVGDNVTFDDEWDGWQKRCWLSPQEGSPWKVLWPHSTLTGKRMRHG</sequence>
<reference evidence="1" key="1">
    <citation type="submission" date="2019-10" db="EMBL/GenBank/DDBJ databases">
        <authorList>
            <consortium name="DOE Joint Genome Institute"/>
            <person name="Kuo A."/>
            <person name="Miyauchi S."/>
            <person name="Kiss E."/>
            <person name="Drula E."/>
            <person name="Kohler A."/>
            <person name="Sanchez-Garcia M."/>
            <person name="Andreopoulos B."/>
            <person name="Barry K.W."/>
            <person name="Bonito G."/>
            <person name="Buee M."/>
            <person name="Carver A."/>
            <person name="Chen C."/>
            <person name="Cichocki N."/>
            <person name="Clum A."/>
            <person name="Culley D."/>
            <person name="Crous P.W."/>
            <person name="Fauchery L."/>
            <person name="Girlanda M."/>
            <person name="Hayes R."/>
            <person name="Keri Z."/>
            <person name="LaButti K."/>
            <person name="Lipzen A."/>
            <person name="Lombard V."/>
            <person name="Magnuson J."/>
            <person name="Maillard F."/>
            <person name="Morin E."/>
            <person name="Murat C."/>
            <person name="Nolan M."/>
            <person name="Ohm R."/>
            <person name="Pangilinan J."/>
            <person name="Pereira M."/>
            <person name="Perotto S."/>
            <person name="Peter M."/>
            <person name="Riley R."/>
            <person name="Sitrit Y."/>
            <person name="Stielow B."/>
            <person name="Szollosi G."/>
            <person name="Zifcakova L."/>
            <person name="Stursova M."/>
            <person name="Spatafora J.W."/>
            <person name="Tedersoo L."/>
            <person name="Vaario L.-M."/>
            <person name="Yamada A."/>
            <person name="Yan M."/>
            <person name="Wang P."/>
            <person name="Xu J."/>
            <person name="Bruns T."/>
            <person name="Baldrian P."/>
            <person name="Vilgalys R."/>
            <person name="Henrissat B."/>
            <person name="Grigoriev I.V."/>
            <person name="Hibbett D."/>
            <person name="Nagy L.G."/>
            <person name="Martin F.M."/>
        </authorList>
    </citation>
    <scope>NUCLEOTIDE SEQUENCE</scope>
    <source>
        <strain evidence="1">Prilba</strain>
    </source>
</reference>
<proteinExistence type="predicted"/>
<organism evidence="1 2">
    <name type="scientific">Russula ochroleuca</name>
    <dbReference type="NCBI Taxonomy" id="152965"/>
    <lineage>
        <taxon>Eukaryota</taxon>
        <taxon>Fungi</taxon>
        <taxon>Dikarya</taxon>
        <taxon>Basidiomycota</taxon>
        <taxon>Agaricomycotina</taxon>
        <taxon>Agaricomycetes</taxon>
        <taxon>Russulales</taxon>
        <taxon>Russulaceae</taxon>
        <taxon>Russula</taxon>
    </lineage>
</organism>
<dbReference type="AlphaFoldDB" id="A0A9P5JXG1"/>
<dbReference type="EMBL" id="WHVB01000025">
    <property type="protein sequence ID" value="KAF8470432.1"/>
    <property type="molecule type" value="Genomic_DNA"/>
</dbReference>
<gene>
    <name evidence="1" type="ORF">DFH94DRAFT_685068</name>
</gene>
<keyword evidence="2" id="KW-1185">Reference proteome</keyword>
<evidence type="ECO:0000313" key="2">
    <source>
        <dbReference type="Proteomes" id="UP000759537"/>
    </source>
</evidence>
<evidence type="ECO:0000313" key="1">
    <source>
        <dbReference type="EMBL" id="KAF8470432.1"/>
    </source>
</evidence>
<comment type="caution">
    <text evidence="1">The sequence shown here is derived from an EMBL/GenBank/DDBJ whole genome shotgun (WGS) entry which is preliminary data.</text>
</comment>